<dbReference type="EMBL" id="JARXIC010000003">
    <property type="protein sequence ID" value="MDQ8193229.1"/>
    <property type="molecule type" value="Genomic_DNA"/>
</dbReference>
<dbReference type="Proteomes" id="UP001243717">
    <property type="component" value="Unassembled WGS sequence"/>
</dbReference>
<sequence>MSKAKPAAVEQLRTLNELLGRVSDPERAEHARRALEFAYQEHPEDLEHLQLGDYVDKLADLHFGDSANVADFAFAHWHVPRLEDFSPLWIRQAIVGEMKKLAGRREGLLLVTGLREAVCPAGKYWTKYREAQYQRVRDWIDELACAWATRGSRLQVVVL</sequence>
<gene>
    <name evidence="1" type="ORF">QEH59_02250</name>
</gene>
<evidence type="ECO:0000313" key="2">
    <source>
        <dbReference type="Proteomes" id="UP001243717"/>
    </source>
</evidence>
<comment type="caution">
    <text evidence="1">The sequence shown here is derived from an EMBL/GenBank/DDBJ whole genome shotgun (WGS) entry which is preliminary data.</text>
</comment>
<accession>A0ABU1AEY2</accession>
<keyword evidence="2" id="KW-1185">Reference proteome</keyword>
<name>A0ABU1AEY2_9BACT</name>
<proteinExistence type="predicted"/>
<dbReference type="RefSeq" id="WP_308983734.1">
    <property type="nucleotide sequence ID" value="NZ_JARXIC010000003.1"/>
</dbReference>
<reference evidence="1 2" key="1">
    <citation type="submission" date="2023-04" db="EMBL/GenBank/DDBJ databases">
        <title>A novel bacteria isolated from coastal sediment.</title>
        <authorList>
            <person name="Liu X.-J."/>
            <person name="Du Z.-J."/>
        </authorList>
    </citation>
    <scope>NUCLEOTIDE SEQUENCE [LARGE SCALE GENOMIC DNA]</scope>
    <source>
        <strain evidence="1 2">SDUM461004</strain>
    </source>
</reference>
<protein>
    <submittedName>
        <fullName evidence="1">Uncharacterized protein</fullName>
    </submittedName>
</protein>
<evidence type="ECO:0000313" key="1">
    <source>
        <dbReference type="EMBL" id="MDQ8193229.1"/>
    </source>
</evidence>
<organism evidence="1 2">
    <name type="scientific">Thalassobacterium sedimentorum</name>
    <dbReference type="NCBI Taxonomy" id="3041258"/>
    <lineage>
        <taxon>Bacteria</taxon>
        <taxon>Pseudomonadati</taxon>
        <taxon>Verrucomicrobiota</taxon>
        <taxon>Opitutia</taxon>
        <taxon>Puniceicoccales</taxon>
        <taxon>Coraliomargaritaceae</taxon>
        <taxon>Thalassobacterium</taxon>
    </lineage>
</organism>